<protein>
    <submittedName>
        <fullName evidence="2">Uncharacterized protein</fullName>
    </submittedName>
</protein>
<evidence type="ECO:0000256" key="1">
    <source>
        <dbReference type="SAM" id="MobiDB-lite"/>
    </source>
</evidence>
<dbReference type="Proteomes" id="UP000324832">
    <property type="component" value="Unassembled WGS sequence"/>
</dbReference>
<dbReference type="AlphaFoldDB" id="A0A5E4R4V6"/>
<reference evidence="2 3" key="1">
    <citation type="submission" date="2017-07" db="EMBL/GenBank/DDBJ databases">
        <authorList>
            <person name="Talla V."/>
            <person name="Backstrom N."/>
        </authorList>
    </citation>
    <scope>NUCLEOTIDE SEQUENCE [LARGE SCALE GENOMIC DNA]</scope>
</reference>
<proteinExistence type="predicted"/>
<organism evidence="2 3">
    <name type="scientific">Leptidea sinapis</name>
    <dbReference type="NCBI Taxonomy" id="189913"/>
    <lineage>
        <taxon>Eukaryota</taxon>
        <taxon>Metazoa</taxon>
        <taxon>Ecdysozoa</taxon>
        <taxon>Arthropoda</taxon>
        <taxon>Hexapoda</taxon>
        <taxon>Insecta</taxon>
        <taxon>Pterygota</taxon>
        <taxon>Neoptera</taxon>
        <taxon>Endopterygota</taxon>
        <taxon>Lepidoptera</taxon>
        <taxon>Glossata</taxon>
        <taxon>Ditrysia</taxon>
        <taxon>Papilionoidea</taxon>
        <taxon>Pieridae</taxon>
        <taxon>Dismorphiinae</taxon>
        <taxon>Leptidea</taxon>
    </lineage>
</organism>
<dbReference type="EMBL" id="FZQP02006969">
    <property type="protein sequence ID" value="VVD05397.1"/>
    <property type="molecule type" value="Genomic_DNA"/>
</dbReference>
<evidence type="ECO:0000313" key="2">
    <source>
        <dbReference type="EMBL" id="VVD05397.1"/>
    </source>
</evidence>
<accession>A0A5E4R4V6</accession>
<feature type="region of interest" description="Disordered" evidence="1">
    <location>
        <begin position="14"/>
        <end position="35"/>
    </location>
</feature>
<keyword evidence="3" id="KW-1185">Reference proteome</keyword>
<evidence type="ECO:0000313" key="3">
    <source>
        <dbReference type="Proteomes" id="UP000324832"/>
    </source>
</evidence>
<sequence>MADLAPGGVYRVAAPSRRRPLPAAARARPTPSAYP</sequence>
<gene>
    <name evidence="2" type="ORF">LSINAPIS_LOCUS14951</name>
</gene>
<name>A0A5E4R4V6_9NEOP</name>